<reference evidence="1" key="1">
    <citation type="submission" date="2020-12" db="EMBL/GenBank/DDBJ databases">
        <authorList>
            <person name="Iha C."/>
        </authorList>
    </citation>
    <scope>NUCLEOTIDE SEQUENCE</scope>
</reference>
<organism evidence="1 2">
    <name type="scientific">Ostreobium quekettii</name>
    <dbReference type="NCBI Taxonomy" id="121088"/>
    <lineage>
        <taxon>Eukaryota</taxon>
        <taxon>Viridiplantae</taxon>
        <taxon>Chlorophyta</taxon>
        <taxon>core chlorophytes</taxon>
        <taxon>Ulvophyceae</taxon>
        <taxon>TCBD clade</taxon>
        <taxon>Bryopsidales</taxon>
        <taxon>Ostreobineae</taxon>
        <taxon>Ostreobiaceae</taxon>
        <taxon>Ostreobium</taxon>
    </lineage>
</organism>
<protein>
    <submittedName>
        <fullName evidence="1">Uncharacterized protein</fullName>
    </submittedName>
</protein>
<keyword evidence="2" id="KW-1185">Reference proteome</keyword>
<name>A0A8S1JAH3_9CHLO</name>
<comment type="caution">
    <text evidence="1">The sequence shown here is derived from an EMBL/GenBank/DDBJ whole genome shotgun (WGS) entry which is preliminary data.</text>
</comment>
<accession>A0A8S1JAH3</accession>
<evidence type="ECO:0000313" key="1">
    <source>
        <dbReference type="EMBL" id="CAD7704051.1"/>
    </source>
</evidence>
<proteinExistence type="predicted"/>
<dbReference type="AlphaFoldDB" id="A0A8S1JAH3"/>
<dbReference type="EMBL" id="CAJHUC010002610">
    <property type="protein sequence ID" value="CAD7704051.1"/>
    <property type="molecule type" value="Genomic_DNA"/>
</dbReference>
<evidence type="ECO:0000313" key="2">
    <source>
        <dbReference type="Proteomes" id="UP000708148"/>
    </source>
</evidence>
<gene>
    <name evidence="1" type="ORF">OSTQU699_LOCUS9408</name>
</gene>
<sequence>MAKFGVANELSSVFQVTRDGHWGPRSKVGKVLVTMTGSEFAHCSDELHQVLRKHSAFDSDARKYRGAGWVAALYKDFVGGSSKSVARQRLMLTNDMNMHPLRRHLTYQQLFSKYAGERRQDGPTIGEVLQTYAERRVIVMDDLDAMGCEVLEGTWCEPLTPADVEAAFDYHQTTTSVGCAAGSMKNAAEMDAYIQLYQLCDASAHPSEPAMVCRKTGVDVEWVEKALLVAFADPANTLRVGFIWHPVKTSPRSAGNPVKILAEMAPEARRRTVYVAPLDLLYRTTSAGYPASYRPGYRGEADSRKDIQFMFSYSVAADEVRLVEGRAGVAGTLSVNMVSGASAGATNNVVFVNEAFRSLGSFDTEGAKKSDPSAFAPQDMIRNELWMPQPDVRNITHQFS</sequence>
<dbReference type="Proteomes" id="UP000708148">
    <property type="component" value="Unassembled WGS sequence"/>
</dbReference>